<organism evidence="4 5">
    <name type="scientific">Paenibacillus albiflavus</name>
    <dbReference type="NCBI Taxonomy" id="2545760"/>
    <lineage>
        <taxon>Bacteria</taxon>
        <taxon>Bacillati</taxon>
        <taxon>Bacillota</taxon>
        <taxon>Bacilli</taxon>
        <taxon>Bacillales</taxon>
        <taxon>Paenibacillaceae</taxon>
        <taxon>Paenibacillus</taxon>
    </lineage>
</organism>
<dbReference type="Pfam" id="PF01924">
    <property type="entry name" value="HypD"/>
    <property type="match status" value="1"/>
</dbReference>
<evidence type="ECO:0000256" key="3">
    <source>
        <dbReference type="ARBA" id="ARBA00023004"/>
    </source>
</evidence>
<dbReference type="PIRSF" id="PIRSF005622">
    <property type="entry name" value="Hydrgn_mat_hypD"/>
    <property type="match status" value="1"/>
</dbReference>
<keyword evidence="5" id="KW-1185">Reference proteome</keyword>
<gene>
    <name evidence="4" type="primary">hypD</name>
    <name evidence="4" type="ORF">E0485_08930</name>
</gene>
<accession>A0A4R4EE05</accession>
<dbReference type="Gene3D" id="3.40.50.11740">
    <property type="entry name" value="HypD, alpha/beta domain 2"/>
    <property type="match status" value="2"/>
</dbReference>
<comment type="caution">
    <text evidence="4">The sequence shown here is derived from an EMBL/GenBank/DDBJ whole genome shotgun (WGS) entry which is preliminary data.</text>
</comment>
<sequence length="369" mass="40750">MQELLKALHSPKLSQALLQQVIELADTFTARYGRKPVFMEVCGSHTMALARTGLKNRLKHHVTLVSGPGCPVCVTDQQSIDSMIALAEDENRIICTFGDMMRVPGSQKTLMGARTEGKDVRVVYSPTDAITIAMQHPDREVIFLGIGFETTIPILAVVLKEAQERGLSNISMWVSTKLLEPILRHLLDSGEVKIDGFLLPGHVSIVLGAAQYQFLTDEYGISGVISGFEPLQMVSSLYRLLELTIKGKVEIINDLTSIVGERGNKVAQQLMETYFTPCDEEWRGIGTIPSSGLAIREEYRHLDAKHKFDVPNIKPRRTQCRCGEVIRGVIAPPECRLFGLACTPVQPIGPCMVSAEGTCAAYYAYTRED</sequence>
<dbReference type="GO" id="GO:0070025">
    <property type="term" value="F:carbon monoxide binding"/>
    <property type="evidence" value="ECO:0007669"/>
    <property type="project" value="TreeGrafter"/>
</dbReference>
<dbReference type="GO" id="GO:0005506">
    <property type="term" value="F:iron ion binding"/>
    <property type="evidence" value="ECO:0007669"/>
    <property type="project" value="TreeGrafter"/>
</dbReference>
<reference evidence="4 5" key="1">
    <citation type="submission" date="2019-03" db="EMBL/GenBank/DDBJ databases">
        <authorList>
            <person name="Kim M.K.M."/>
        </authorList>
    </citation>
    <scope>NUCLEOTIDE SEQUENCE [LARGE SCALE GENOMIC DNA]</scope>
    <source>
        <strain evidence="4 5">18JY21-1</strain>
    </source>
</reference>
<proteinExistence type="inferred from homology"/>
<evidence type="ECO:0000256" key="2">
    <source>
        <dbReference type="ARBA" id="ARBA00022723"/>
    </source>
</evidence>
<dbReference type="GO" id="GO:0051604">
    <property type="term" value="P:protein maturation"/>
    <property type="evidence" value="ECO:0007669"/>
    <property type="project" value="TreeGrafter"/>
</dbReference>
<keyword evidence="3" id="KW-0408">Iron</keyword>
<evidence type="ECO:0000313" key="4">
    <source>
        <dbReference type="EMBL" id="TCZ78236.1"/>
    </source>
</evidence>
<dbReference type="EMBL" id="SKFG01000006">
    <property type="protein sequence ID" value="TCZ78236.1"/>
    <property type="molecule type" value="Genomic_DNA"/>
</dbReference>
<name>A0A4R4EE05_9BACL</name>
<evidence type="ECO:0000256" key="1">
    <source>
        <dbReference type="ARBA" id="ARBA00007888"/>
    </source>
</evidence>
<dbReference type="PANTHER" id="PTHR30149:SF0">
    <property type="entry name" value="HYDROGENASE MATURATION FACTOR HYPD"/>
    <property type="match status" value="1"/>
</dbReference>
<dbReference type="Gene3D" id="6.10.20.100">
    <property type="match status" value="1"/>
</dbReference>
<protein>
    <submittedName>
        <fullName evidence="4">Hydrogenase formation protein HypD</fullName>
    </submittedName>
</protein>
<dbReference type="OrthoDB" id="9770424at2"/>
<dbReference type="InterPro" id="IPR042244">
    <property type="entry name" value="HypD_2_sf"/>
</dbReference>
<dbReference type="InterPro" id="IPR042243">
    <property type="entry name" value="HypD_1"/>
</dbReference>
<dbReference type="GO" id="GO:0051539">
    <property type="term" value="F:4 iron, 4 sulfur cluster binding"/>
    <property type="evidence" value="ECO:0007669"/>
    <property type="project" value="TreeGrafter"/>
</dbReference>
<dbReference type="Proteomes" id="UP000295418">
    <property type="component" value="Unassembled WGS sequence"/>
</dbReference>
<dbReference type="PANTHER" id="PTHR30149">
    <property type="entry name" value="HYDROGENASE PROTEIN ASSEMBLY PROTEIN HYPD"/>
    <property type="match status" value="1"/>
</dbReference>
<keyword evidence="2" id="KW-0479">Metal-binding</keyword>
<dbReference type="AlphaFoldDB" id="A0A4R4EE05"/>
<dbReference type="InterPro" id="IPR002780">
    <property type="entry name" value="Hyd_form_HypD"/>
</dbReference>
<evidence type="ECO:0000313" key="5">
    <source>
        <dbReference type="Proteomes" id="UP000295418"/>
    </source>
</evidence>
<comment type="similarity">
    <text evidence="1">Belongs to the HypD family.</text>
</comment>
<dbReference type="NCBIfam" id="TIGR00075">
    <property type="entry name" value="hypD"/>
    <property type="match status" value="1"/>
</dbReference>
<dbReference type="RefSeq" id="WP_132417673.1">
    <property type="nucleotide sequence ID" value="NZ_SKFG01000006.1"/>
</dbReference>